<protein>
    <recommendedName>
        <fullName evidence="4">Amine oxidase domain-containing protein</fullName>
    </recommendedName>
</protein>
<dbReference type="GO" id="GO:0016491">
    <property type="term" value="F:oxidoreductase activity"/>
    <property type="evidence" value="ECO:0007669"/>
    <property type="project" value="TreeGrafter"/>
</dbReference>
<feature type="chain" id="PRO_5007806328" description="Amine oxidase domain-containing protein" evidence="1">
    <location>
        <begin position="22"/>
        <end position="487"/>
    </location>
</feature>
<proteinExistence type="predicted"/>
<dbReference type="Pfam" id="PF13450">
    <property type="entry name" value="NAD_binding_8"/>
    <property type="match status" value="1"/>
</dbReference>
<dbReference type="EMBL" id="LFZN01000121">
    <property type="protein sequence ID" value="KXS98128.1"/>
    <property type="molecule type" value="Genomic_DNA"/>
</dbReference>
<dbReference type="Gene3D" id="3.50.50.60">
    <property type="entry name" value="FAD/NAD(P)-binding domain"/>
    <property type="match status" value="1"/>
</dbReference>
<dbReference type="SUPFAM" id="SSF51905">
    <property type="entry name" value="FAD/NAD(P)-binding domain"/>
    <property type="match status" value="1"/>
</dbReference>
<organism evidence="2 3">
    <name type="scientific">Pseudocercospora eumusae</name>
    <dbReference type="NCBI Taxonomy" id="321146"/>
    <lineage>
        <taxon>Eukaryota</taxon>
        <taxon>Fungi</taxon>
        <taxon>Dikarya</taxon>
        <taxon>Ascomycota</taxon>
        <taxon>Pezizomycotina</taxon>
        <taxon>Dothideomycetes</taxon>
        <taxon>Dothideomycetidae</taxon>
        <taxon>Mycosphaerellales</taxon>
        <taxon>Mycosphaerellaceae</taxon>
        <taxon>Pseudocercospora</taxon>
    </lineage>
</organism>
<keyword evidence="1" id="KW-0732">Signal</keyword>
<dbReference type="Gene3D" id="3.30.70.1990">
    <property type="match status" value="1"/>
</dbReference>
<name>A0A139H6Z7_9PEZI</name>
<evidence type="ECO:0000313" key="2">
    <source>
        <dbReference type="EMBL" id="KXS98128.1"/>
    </source>
</evidence>
<evidence type="ECO:0008006" key="4">
    <source>
        <dbReference type="Google" id="ProtNLM"/>
    </source>
</evidence>
<dbReference type="OrthoDB" id="68575at2759"/>
<dbReference type="Proteomes" id="UP000070133">
    <property type="component" value="Unassembled WGS sequence"/>
</dbReference>
<keyword evidence="3" id="KW-1185">Reference proteome</keyword>
<dbReference type="PANTHER" id="PTHR42923:SF26">
    <property type="entry name" value="FMN REDUCTASE LOT6, PUTATIVE (AFU_ORTHOLOGUE AFUA_7G06600)-RELATED"/>
    <property type="match status" value="1"/>
</dbReference>
<sequence>MRHTFILYGFLALVGICSASADQQLFDRVICRDVAIIGGGASGTFAAFRLREDFNKSVVVIERSGRIGGHVATFDDHATNASIDYGVQTYIKYGPAESFFTRLGLQIGPGRSDPASLHSFVNSANGELLSKYKAPEFPEILPALKRYMEQVKKYNQYLTPGLWDFPAPNNIPSDLLLPFEDFAKKYDFEVAVPNIQVVANPGVGGFQGILAIHVLAFAFGYPVLDGILNTGFFNAVNASNSALYEKAYNLLKKDILLKTAVQSAERSSNGIRLIVKAADGKQTAIDAKQLLIAIPPSESNLGVLKLDQKEQDVFCQLTPTYSFVGIVRTSVLPRNHTVNFISQEAVPDHYLDLWKQPVALTFNPKGAPEEQLWQFLIASNKTMNSDQAKAKVLEGLKLLVSSHTFKNETYADADVAAETEILAFADHSSVLHRESAESYKKGFIQDFYSLQGHRSTWYTGSLWTEDFSSTVWAFTDTVLDKMIKAMK</sequence>
<accession>A0A139H6Z7</accession>
<feature type="signal peptide" evidence="1">
    <location>
        <begin position="1"/>
        <end position="21"/>
    </location>
</feature>
<gene>
    <name evidence="2" type="ORF">AC578_9408</name>
</gene>
<dbReference type="AlphaFoldDB" id="A0A139H6Z7"/>
<evidence type="ECO:0000313" key="3">
    <source>
        <dbReference type="Proteomes" id="UP000070133"/>
    </source>
</evidence>
<evidence type="ECO:0000256" key="1">
    <source>
        <dbReference type="SAM" id="SignalP"/>
    </source>
</evidence>
<reference evidence="2 3" key="1">
    <citation type="submission" date="2015-07" db="EMBL/GenBank/DDBJ databases">
        <title>Comparative genomics of the Sigatoka disease complex on banana suggests a link between parallel evolutionary changes in Pseudocercospora fijiensis and Pseudocercospora eumusae and increased virulence on the banana host.</title>
        <authorList>
            <person name="Chang T.-C."/>
            <person name="Salvucci A."/>
            <person name="Crous P.W."/>
            <person name="Stergiopoulos I."/>
        </authorList>
    </citation>
    <scope>NUCLEOTIDE SEQUENCE [LARGE SCALE GENOMIC DNA]</scope>
    <source>
        <strain evidence="2 3">CBS 114824</strain>
    </source>
</reference>
<dbReference type="InterPro" id="IPR036188">
    <property type="entry name" value="FAD/NAD-bd_sf"/>
</dbReference>
<dbReference type="PANTHER" id="PTHR42923">
    <property type="entry name" value="PROTOPORPHYRINOGEN OXIDASE"/>
    <property type="match status" value="1"/>
</dbReference>
<dbReference type="STRING" id="321146.A0A139H6Z7"/>
<comment type="caution">
    <text evidence="2">The sequence shown here is derived from an EMBL/GenBank/DDBJ whole genome shotgun (WGS) entry which is preliminary data.</text>
</comment>
<dbReference type="InterPro" id="IPR050464">
    <property type="entry name" value="Zeta_carotene_desat/Oxidored"/>
</dbReference>
<dbReference type="Gene3D" id="1.10.405.20">
    <property type="match status" value="1"/>
</dbReference>